<feature type="domain" description="Aminotransferase class I/classII large" evidence="5">
    <location>
        <begin position="29"/>
        <end position="363"/>
    </location>
</feature>
<keyword evidence="3 6" id="KW-0808">Transferase</keyword>
<keyword evidence="4" id="KW-0663">Pyridoxal phosphate</keyword>
<dbReference type="InterPro" id="IPR015422">
    <property type="entry name" value="PyrdxlP-dep_Trfase_small"/>
</dbReference>
<evidence type="ECO:0000259" key="5">
    <source>
        <dbReference type="Pfam" id="PF00155"/>
    </source>
</evidence>
<keyword evidence="6" id="KW-0032">Aminotransferase</keyword>
<evidence type="ECO:0000256" key="1">
    <source>
        <dbReference type="ARBA" id="ARBA00001933"/>
    </source>
</evidence>
<dbReference type="InterPro" id="IPR015424">
    <property type="entry name" value="PyrdxlP-dep_Trfase"/>
</dbReference>
<dbReference type="InterPro" id="IPR015421">
    <property type="entry name" value="PyrdxlP-dep_Trfase_major"/>
</dbReference>
<evidence type="ECO:0000256" key="2">
    <source>
        <dbReference type="ARBA" id="ARBA00010008"/>
    </source>
</evidence>
<dbReference type="PANTHER" id="PTHR13693">
    <property type="entry name" value="CLASS II AMINOTRANSFERASE/8-AMINO-7-OXONONANOATE SYNTHASE"/>
    <property type="match status" value="1"/>
</dbReference>
<dbReference type="GO" id="GO:0030170">
    <property type="term" value="F:pyridoxal phosphate binding"/>
    <property type="evidence" value="ECO:0007669"/>
    <property type="project" value="InterPro"/>
</dbReference>
<dbReference type="Gene3D" id="3.40.640.10">
    <property type="entry name" value="Type I PLP-dependent aspartate aminotransferase-like (Major domain)"/>
    <property type="match status" value="1"/>
</dbReference>
<evidence type="ECO:0000313" key="6">
    <source>
        <dbReference type="EMBL" id="HGS88633.1"/>
    </source>
</evidence>
<sequence>MSGLAFETPLGARVVIAGRERDYFSGTGYLGLHNHPAVIQAAVQAVQRYGMSTATSRGGYGEHSLYDELNRQAAAFFGEDGILYYASGYLGGMILVQGLAEQYDQIFLDEAAHYSLRDAARASGKPLHLFHHRDASHLAESLRLHLGAGERPLVLTDGLFPISGEVAPLNEYLPLVQSFDGLLGVDDAHGVGVLGENGRGSLEWLGLGGAESVQVCATLSKALGGYGGILFGSRARISEMESRSRVYVAASPPPLPVAAAAAKALEIARSEPQRRQRLWENVALARAGLRRLGWELPDTPAPILCLRARPGVDLARLRAGLFERDICVAHVTSYSSTPPGGALRIAIFATHTAEQIERLVEALRNLL</sequence>
<dbReference type="AlphaFoldDB" id="A0A7C4Q5U5"/>
<dbReference type="InterPro" id="IPR050087">
    <property type="entry name" value="AON_synthase_class-II"/>
</dbReference>
<dbReference type="Gene3D" id="3.90.1150.10">
    <property type="entry name" value="Aspartate Aminotransferase, domain 1"/>
    <property type="match status" value="1"/>
</dbReference>
<comment type="similarity">
    <text evidence="2">Belongs to the class-II pyridoxal-phosphate-dependent aminotransferase family. BioF subfamily.</text>
</comment>
<dbReference type="InterPro" id="IPR004839">
    <property type="entry name" value="Aminotransferase_I/II_large"/>
</dbReference>
<reference evidence="6" key="1">
    <citation type="journal article" date="2020" name="mSystems">
        <title>Genome- and Community-Level Interaction Insights into Carbon Utilization and Element Cycling Functions of Hydrothermarchaeota in Hydrothermal Sediment.</title>
        <authorList>
            <person name="Zhou Z."/>
            <person name="Liu Y."/>
            <person name="Xu W."/>
            <person name="Pan J."/>
            <person name="Luo Z.H."/>
            <person name="Li M."/>
        </authorList>
    </citation>
    <scope>NUCLEOTIDE SEQUENCE [LARGE SCALE GENOMIC DNA]</scope>
    <source>
        <strain evidence="6">SpSt-556</strain>
    </source>
</reference>
<dbReference type="Pfam" id="PF00155">
    <property type="entry name" value="Aminotran_1_2"/>
    <property type="match status" value="1"/>
</dbReference>
<comment type="cofactor">
    <cofactor evidence="1">
        <name>pyridoxal 5'-phosphate</name>
        <dbReference type="ChEBI" id="CHEBI:597326"/>
    </cofactor>
</comment>
<dbReference type="EMBL" id="DSXR01000130">
    <property type="protein sequence ID" value="HGS88633.1"/>
    <property type="molecule type" value="Genomic_DNA"/>
</dbReference>
<comment type="caution">
    <text evidence="6">The sequence shown here is derived from an EMBL/GenBank/DDBJ whole genome shotgun (WGS) entry which is preliminary data.</text>
</comment>
<proteinExistence type="inferred from homology"/>
<gene>
    <name evidence="6" type="ORF">ENT17_13605</name>
</gene>
<dbReference type="SUPFAM" id="SSF53383">
    <property type="entry name" value="PLP-dependent transferases"/>
    <property type="match status" value="1"/>
</dbReference>
<accession>A0A7C4Q5U5</accession>
<evidence type="ECO:0000256" key="3">
    <source>
        <dbReference type="ARBA" id="ARBA00022679"/>
    </source>
</evidence>
<dbReference type="GO" id="GO:0008483">
    <property type="term" value="F:transaminase activity"/>
    <property type="evidence" value="ECO:0007669"/>
    <property type="project" value="UniProtKB-KW"/>
</dbReference>
<organism evidence="6">
    <name type="scientific">Bellilinea caldifistulae</name>
    <dbReference type="NCBI Taxonomy" id="360411"/>
    <lineage>
        <taxon>Bacteria</taxon>
        <taxon>Bacillati</taxon>
        <taxon>Chloroflexota</taxon>
        <taxon>Anaerolineae</taxon>
        <taxon>Anaerolineales</taxon>
        <taxon>Anaerolineaceae</taxon>
        <taxon>Bellilinea</taxon>
    </lineage>
</organism>
<dbReference type="PANTHER" id="PTHR13693:SF77">
    <property type="entry name" value="8-AMINO-7-OXONONANOATE SYNTHASE"/>
    <property type="match status" value="1"/>
</dbReference>
<name>A0A7C4Q5U5_9CHLR</name>
<protein>
    <submittedName>
        <fullName evidence="6">Pyridoxal phosphate-dependent aminotransferase family protein</fullName>
    </submittedName>
</protein>
<evidence type="ECO:0000256" key="4">
    <source>
        <dbReference type="ARBA" id="ARBA00022898"/>
    </source>
</evidence>